<accession>A0ABY2ZKI9</accession>
<gene>
    <name evidence="1" type="ORF">FJW02_10775</name>
</gene>
<dbReference type="Proteomes" id="UP000315469">
    <property type="component" value="Unassembled WGS sequence"/>
</dbReference>
<protein>
    <submittedName>
        <fullName evidence="1">Uncharacterized protein</fullName>
    </submittedName>
</protein>
<name>A0ABY2ZKI9_9GAMM</name>
<comment type="caution">
    <text evidence="1">The sequence shown here is derived from an EMBL/GenBank/DDBJ whole genome shotgun (WGS) entry which is preliminary data.</text>
</comment>
<sequence>MVMKIRCSQCGSTRFVFTEYHEEEHNVHGARCANCKKCLDSQDLLPTTPMDPITQCLLASQKTVRAPD</sequence>
<evidence type="ECO:0000313" key="2">
    <source>
        <dbReference type="Proteomes" id="UP000315469"/>
    </source>
</evidence>
<proteinExistence type="predicted"/>
<keyword evidence="2" id="KW-1185">Reference proteome</keyword>
<reference evidence="1 2" key="1">
    <citation type="submission" date="2019-06" db="EMBL/GenBank/DDBJ databases">
        <title>Taxogenomics and systematics of the genus Pantoea.</title>
        <authorList>
            <person name="Tambong J.T."/>
        </authorList>
    </citation>
    <scope>NUCLEOTIDE SEQUENCE [LARGE SCALE GENOMIC DNA]</scope>
    <source>
        <strain evidence="1 2">LMG 24197</strain>
    </source>
</reference>
<organism evidence="1 2">
    <name type="scientific">Pantoea eucalypti</name>
    <dbReference type="NCBI Taxonomy" id="470933"/>
    <lineage>
        <taxon>Bacteria</taxon>
        <taxon>Pseudomonadati</taxon>
        <taxon>Pseudomonadota</taxon>
        <taxon>Gammaproteobacteria</taxon>
        <taxon>Enterobacterales</taxon>
        <taxon>Erwiniaceae</taxon>
        <taxon>Pantoea</taxon>
    </lineage>
</organism>
<evidence type="ECO:0000313" key="1">
    <source>
        <dbReference type="EMBL" id="TPV36572.1"/>
    </source>
</evidence>
<dbReference type="EMBL" id="VHJB01000063">
    <property type="protein sequence ID" value="TPV36572.1"/>
    <property type="molecule type" value="Genomic_DNA"/>
</dbReference>